<dbReference type="HOGENOM" id="CLU_1580097_0_0_1"/>
<dbReference type="KEGG" id="dpx:DAPPUDRAFT_220634"/>
<dbReference type="InParanoid" id="E9FU26"/>
<evidence type="ECO:0000313" key="2">
    <source>
        <dbReference type="EMBL" id="EFX89469.1"/>
    </source>
</evidence>
<organism evidence="2 3">
    <name type="scientific">Daphnia pulex</name>
    <name type="common">Water flea</name>
    <dbReference type="NCBI Taxonomy" id="6669"/>
    <lineage>
        <taxon>Eukaryota</taxon>
        <taxon>Metazoa</taxon>
        <taxon>Ecdysozoa</taxon>
        <taxon>Arthropoda</taxon>
        <taxon>Crustacea</taxon>
        <taxon>Branchiopoda</taxon>
        <taxon>Diplostraca</taxon>
        <taxon>Cladocera</taxon>
        <taxon>Anomopoda</taxon>
        <taxon>Daphniidae</taxon>
        <taxon>Daphnia</taxon>
    </lineage>
</organism>
<keyword evidence="1" id="KW-0175">Coiled coil</keyword>
<feature type="coiled-coil region" evidence="1">
    <location>
        <begin position="112"/>
        <end position="161"/>
    </location>
</feature>
<evidence type="ECO:0000313" key="3">
    <source>
        <dbReference type="Proteomes" id="UP000000305"/>
    </source>
</evidence>
<dbReference type="OrthoDB" id="7659889at2759"/>
<dbReference type="EMBL" id="GL732524">
    <property type="protein sequence ID" value="EFX89469.1"/>
    <property type="molecule type" value="Genomic_DNA"/>
</dbReference>
<reference evidence="2 3" key="1">
    <citation type="journal article" date="2011" name="Science">
        <title>The ecoresponsive genome of Daphnia pulex.</title>
        <authorList>
            <person name="Colbourne J.K."/>
            <person name="Pfrender M.E."/>
            <person name="Gilbert D."/>
            <person name="Thomas W.K."/>
            <person name="Tucker A."/>
            <person name="Oakley T.H."/>
            <person name="Tokishita S."/>
            <person name="Aerts A."/>
            <person name="Arnold G.J."/>
            <person name="Basu M.K."/>
            <person name="Bauer D.J."/>
            <person name="Caceres C.E."/>
            <person name="Carmel L."/>
            <person name="Casola C."/>
            <person name="Choi J.H."/>
            <person name="Detter J.C."/>
            <person name="Dong Q."/>
            <person name="Dusheyko S."/>
            <person name="Eads B.D."/>
            <person name="Frohlich T."/>
            <person name="Geiler-Samerotte K.A."/>
            <person name="Gerlach D."/>
            <person name="Hatcher P."/>
            <person name="Jogdeo S."/>
            <person name="Krijgsveld J."/>
            <person name="Kriventseva E.V."/>
            <person name="Kultz D."/>
            <person name="Laforsch C."/>
            <person name="Lindquist E."/>
            <person name="Lopez J."/>
            <person name="Manak J.R."/>
            <person name="Muller J."/>
            <person name="Pangilinan J."/>
            <person name="Patwardhan R.P."/>
            <person name="Pitluck S."/>
            <person name="Pritham E.J."/>
            <person name="Rechtsteiner A."/>
            <person name="Rho M."/>
            <person name="Rogozin I.B."/>
            <person name="Sakarya O."/>
            <person name="Salamov A."/>
            <person name="Schaack S."/>
            <person name="Shapiro H."/>
            <person name="Shiga Y."/>
            <person name="Skalitzky C."/>
            <person name="Smith Z."/>
            <person name="Souvorov A."/>
            <person name="Sung W."/>
            <person name="Tang Z."/>
            <person name="Tsuchiya D."/>
            <person name="Tu H."/>
            <person name="Vos H."/>
            <person name="Wang M."/>
            <person name="Wolf Y.I."/>
            <person name="Yamagata H."/>
            <person name="Yamada T."/>
            <person name="Ye Y."/>
            <person name="Shaw J.R."/>
            <person name="Andrews J."/>
            <person name="Crease T.J."/>
            <person name="Tang H."/>
            <person name="Lucas S.M."/>
            <person name="Robertson H.M."/>
            <person name="Bork P."/>
            <person name="Koonin E.V."/>
            <person name="Zdobnov E.M."/>
            <person name="Grigoriev I.V."/>
            <person name="Lynch M."/>
            <person name="Boore J.L."/>
        </authorList>
    </citation>
    <scope>NUCLEOTIDE SEQUENCE [LARGE SCALE GENOMIC DNA]</scope>
</reference>
<keyword evidence="3" id="KW-1185">Reference proteome</keyword>
<sequence>MRNKELWFTVRLLSNKLREDHSISDGGVVCVSIPAQTSTLQLKYQVYRKLNLVHIVDEEKIVFKLRDPTGALVPLSNQLESNDSSCPFVLEVVDIHQHIEAVDWQVPALNRSENLTSQIGSLSDRVEDLEHRMDDLAEDYADKLVEELQFLSSQTADLKKMMVAESKTE</sequence>
<gene>
    <name evidence="2" type="ORF">DAPPUDRAFT_220634</name>
</gene>
<proteinExistence type="predicted"/>
<evidence type="ECO:0000256" key="1">
    <source>
        <dbReference type="SAM" id="Coils"/>
    </source>
</evidence>
<dbReference type="Proteomes" id="UP000000305">
    <property type="component" value="Unassembled WGS sequence"/>
</dbReference>
<name>E9FU26_DAPPU</name>
<protein>
    <submittedName>
        <fullName evidence="2">Uncharacterized protein</fullName>
    </submittedName>
</protein>
<dbReference type="eggNOG" id="ENOG502SYG7">
    <property type="taxonomic scope" value="Eukaryota"/>
</dbReference>
<accession>E9FU26</accession>
<dbReference type="AlphaFoldDB" id="E9FU26"/>